<evidence type="ECO:0008006" key="4">
    <source>
        <dbReference type="Google" id="ProtNLM"/>
    </source>
</evidence>
<proteinExistence type="predicted"/>
<comment type="caution">
    <text evidence="2">The sequence shown here is derived from an EMBL/GenBank/DDBJ whole genome shotgun (WGS) entry which is preliminary data.</text>
</comment>
<gene>
    <name evidence="2" type="ORF">BGZ99_001878</name>
</gene>
<evidence type="ECO:0000256" key="1">
    <source>
        <dbReference type="SAM" id="MobiDB-lite"/>
    </source>
</evidence>
<dbReference type="Proteomes" id="UP000738325">
    <property type="component" value="Unassembled WGS sequence"/>
</dbReference>
<feature type="region of interest" description="Disordered" evidence="1">
    <location>
        <begin position="146"/>
        <end position="225"/>
    </location>
</feature>
<accession>A0A9P6RNJ1</accession>
<evidence type="ECO:0000313" key="2">
    <source>
        <dbReference type="EMBL" id="KAG0324410.1"/>
    </source>
</evidence>
<dbReference type="InterPro" id="IPR035965">
    <property type="entry name" value="PAS-like_dom_sf"/>
</dbReference>
<reference evidence="2" key="1">
    <citation type="journal article" date="2020" name="Fungal Divers.">
        <title>Resolving the Mortierellaceae phylogeny through synthesis of multi-gene phylogenetics and phylogenomics.</title>
        <authorList>
            <person name="Vandepol N."/>
            <person name="Liber J."/>
            <person name="Desiro A."/>
            <person name="Na H."/>
            <person name="Kennedy M."/>
            <person name="Barry K."/>
            <person name="Grigoriev I.V."/>
            <person name="Miller A.N."/>
            <person name="O'Donnell K."/>
            <person name="Stajich J.E."/>
            <person name="Bonito G."/>
        </authorList>
    </citation>
    <scope>NUCLEOTIDE SEQUENCE</scope>
    <source>
        <strain evidence="2">REB-010B</strain>
    </source>
</reference>
<sequence length="389" mass="44086">MTEFKRIKRHHKAFLKDTWNPSSLDPEPRACVLLNRFTRGLGIMYASPSCEMIFQFDPETVIGKPFLLFVRADDLGTFMEQVDIAKSTTAITHMRFHFQSPQCRQEIPCEIMLFGAADGMIAILRRSKPFTRRQLITAPAPSSDYFASVSSGNSSLNTHHSGSYNNSHSSYGSNFSPHQIQQELQYHQQPHQQQQHQHQHQQHQGDPRYQINANSSGSSPFATSPLESLATSFTSSISESNTNAPNPFGAWSYRAPLRDVTIGSISNIRNLDRAQRPLRSLHEDESDIEDTETQVSATYGLRRHHIQASEVNDLELESGMERLVLEEDDDDDDDYNDDYNDDDDDDMDQDECSRGPDDEELVKLDVLSPPSEQRVEQICGAGAYWRGEI</sequence>
<keyword evidence="3" id="KW-1185">Reference proteome</keyword>
<dbReference type="OrthoDB" id="447251at2759"/>
<evidence type="ECO:0000313" key="3">
    <source>
        <dbReference type="Proteomes" id="UP000738325"/>
    </source>
</evidence>
<dbReference type="AlphaFoldDB" id="A0A9P6RNJ1"/>
<feature type="compositionally biased region" description="Acidic residues" evidence="1">
    <location>
        <begin position="326"/>
        <end position="350"/>
    </location>
</feature>
<name>A0A9P6RNJ1_9FUNG</name>
<dbReference type="Gene3D" id="3.30.450.20">
    <property type="entry name" value="PAS domain"/>
    <property type="match status" value="1"/>
</dbReference>
<protein>
    <recommendedName>
        <fullName evidence="4">PAS domain-containing protein</fullName>
    </recommendedName>
</protein>
<organism evidence="2 3">
    <name type="scientific">Dissophora globulifera</name>
    <dbReference type="NCBI Taxonomy" id="979702"/>
    <lineage>
        <taxon>Eukaryota</taxon>
        <taxon>Fungi</taxon>
        <taxon>Fungi incertae sedis</taxon>
        <taxon>Mucoromycota</taxon>
        <taxon>Mortierellomycotina</taxon>
        <taxon>Mortierellomycetes</taxon>
        <taxon>Mortierellales</taxon>
        <taxon>Mortierellaceae</taxon>
        <taxon>Dissophora</taxon>
    </lineage>
</organism>
<dbReference type="EMBL" id="JAAAIP010000150">
    <property type="protein sequence ID" value="KAG0324410.1"/>
    <property type="molecule type" value="Genomic_DNA"/>
</dbReference>
<feature type="region of interest" description="Disordered" evidence="1">
    <location>
        <begin position="325"/>
        <end position="361"/>
    </location>
</feature>
<dbReference type="InterPro" id="IPR000014">
    <property type="entry name" value="PAS"/>
</dbReference>
<dbReference type="CDD" id="cd00130">
    <property type="entry name" value="PAS"/>
    <property type="match status" value="1"/>
</dbReference>
<feature type="compositionally biased region" description="Polar residues" evidence="1">
    <location>
        <begin position="211"/>
        <end position="225"/>
    </location>
</feature>
<dbReference type="SUPFAM" id="SSF55785">
    <property type="entry name" value="PYP-like sensor domain (PAS domain)"/>
    <property type="match status" value="1"/>
</dbReference>
<feature type="compositionally biased region" description="Low complexity" evidence="1">
    <location>
        <begin position="159"/>
        <end position="196"/>
    </location>
</feature>
<feature type="compositionally biased region" description="Polar residues" evidence="1">
    <location>
        <begin position="148"/>
        <end position="158"/>
    </location>
</feature>